<sequence length="84" mass="9221">MNRLKMSPLALGLSLGIFWGVSILLFGLMAYFFTFGEVFVNAIGAIYIGYEPTIIGSFIGGIIGFIDAFICGLIIAWLYNLFVK</sequence>
<evidence type="ECO:0000256" key="1">
    <source>
        <dbReference type="SAM" id="Phobius"/>
    </source>
</evidence>
<dbReference type="RefSeq" id="WP_131775887.1">
    <property type="nucleotide sequence ID" value="NZ_BMOB01000002.1"/>
</dbReference>
<keyword evidence="1" id="KW-0472">Membrane</keyword>
<dbReference type="Proteomes" id="UP000630149">
    <property type="component" value="Unassembled WGS sequence"/>
</dbReference>
<evidence type="ECO:0000313" key="3">
    <source>
        <dbReference type="Proteomes" id="UP000630149"/>
    </source>
</evidence>
<dbReference type="EMBL" id="BMOB01000002">
    <property type="protein sequence ID" value="GGI80238.1"/>
    <property type="molecule type" value="Genomic_DNA"/>
</dbReference>
<accession>A0A917N9X6</accession>
<dbReference type="AlphaFoldDB" id="A0A917N9X6"/>
<feature type="transmembrane region" description="Helical" evidence="1">
    <location>
        <begin position="54"/>
        <end position="79"/>
    </location>
</feature>
<protein>
    <submittedName>
        <fullName evidence="2">Uncharacterized protein</fullName>
    </submittedName>
</protein>
<reference evidence="2" key="1">
    <citation type="journal article" date="2014" name="Int. J. Syst. Evol. Microbiol.">
        <title>Complete genome sequence of Corynebacterium casei LMG S-19264T (=DSM 44701T), isolated from a smear-ripened cheese.</title>
        <authorList>
            <consortium name="US DOE Joint Genome Institute (JGI-PGF)"/>
            <person name="Walter F."/>
            <person name="Albersmeier A."/>
            <person name="Kalinowski J."/>
            <person name="Ruckert C."/>
        </authorList>
    </citation>
    <scope>NUCLEOTIDE SEQUENCE</scope>
    <source>
        <strain evidence="2">JCM 13919</strain>
    </source>
</reference>
<comment type="caution">
    <text evidence="2">The sequence shown here is derived from an EMBL/GenBank/DDBJ whole genome shotgun (WGS) entry which is preliminary data.</text>
</comment>
<keyword evidence="1" id="KW-0812">Transmembrane</keyword>
<dbReference type="OrthoDB" id="5651342at2"/>
<feature type="transmembrane region" description="Helical" evidence="1">
    <location>
        <begin position="12"/>
        <end position="34"/>
    </location>
</feature>
<proteinExistence type="predicted"/>
<evidence type="ECO:0000313" key="2">
    <source>
        <dbReference type="EMBL" id="GGI80238.1"/>
    </source>
</evidence>
<name>A0A917N9X6_9GAMM</name>
<organism evidence="2 3">
    <name type="scientific">Legionella impletisoli</name>
    <dbReference type="NCBI Taxonomy" id="343510"/>
    <lineage>
        <taxon>Bacteria</taxon>
        <taxon>Pseudomonadati</taxon>
        <taxon>Pseudomonadota</taxon>
        <taxon>Gammaproteobacteria</taxon>
        <taxon>Legionellales</taxon>
        <taxon>Legionellaceae</taxon>
        <taxon>Legionella</taxon>
    </lineage>
</organism>
<keyword evidence="1" id="KW-1133">Transmembrane helix</keyword>
<gene>
    <name evidence="2" type="ORF">GCM10007966_05920</name>
</gene>
<reference evidence="2" key="2">
    <citation type="submission" date="2020-09" db="EMBL/GenBank/DDBJ databases">
        <authorList>
            <person name="Sun Q."/>
            <person name="Ohkuma M."/>
        </authorList>
    </citation>
    <scope>NUCLEOTIDE SEQUENCE</scope>
    <source>
        <strain evidence="2">JCM 13919</strain>
    </source>
</reference>
<dbReference type="NCBIfam" id="NF037947">
    <property type="entry name" value="holin_4"/>
    <property type="match status" value="1"/>
</dbReference>
<keyword evidence="3" id="KW-1185">Reference proteome</keyword>